<dbReference type="SUPFAM" id="SSF46689">
    <property type="entry name" value="Homeodomain-like"/>
    <property type="match status" value="2"/>
</dbReference>
<proteinExistence type="predicted"/>
<dbReference type="Gene3D" id="1.10.10.60">
    <property type="entry name" value="Homeodomain-like"/>
    <property type="match status" value="2"/>
</dbReference>
<protein>
    <submittedName>
        <fullName evidence="6">AraC family transcriptional regulator</fullName>
    </submittedName>
</protein>
<evidence type="ECO:0000256" key="4">
    <source>
        <dbReference type="ARBA" id="ARBA00023163"/>
    </source>
</evidence>
<comment type="caution">
    <text evidence="6">The sequence shown here is derived from an EMBL/GenBank/DDBJ whole genome shotgun (WGS) entry which is preliminary data.</text>
</comment>
<evidence type="ECO:0000259" key="5">
    <source>
        <dbReference type="PROSITE" id="PS01124"/>
    </source>
</evidence>
<evidence type="ECO:0000256" key="1">
    <source>
        <dbReference type="ARBA" id="ARBA00023015"/>
    </source>
</evidence>
<keyword evidence="4" id="KW-0804">Transcription</keyword>
<dbReference type="InterPro" id="IPR020449">
    <property type="entry name" value="Tscrpt_reg_AraC-type_HTH"/>
</dbReference>
<dbReference type="Proteomes" id="UP000291286">
    <property type="component" value="Unassembled WGS sequence"/>
</dbReference>
<dbReference type="InterPro" id="IPR018062">
    <property type="entry name" value="HTH_AraC-typ_CS"/>
</dbReference>
<dbReference type="InterPro" id="IPR037923">
    <property type="entry name" value="HTH-like"/>
</dbReference>
<dbReference type="GO" id="GO:0003700">
    <property type="term" value="F:DNA-binding transcription factor activity"/>
    <property type="evidence" value="ECO:0007669"/>
    <property type="project" value="InterPro"/>
</dbReference>
<feature type="domain" description="HTH araC/xylS-type" evidence="5">
    <location>
        <begin position="174"/>
        <end position="270"/>
    </location>
</feature>
<dbReference type="AlphaFoldDB" id="A0A4Q8LLP7"/>
<dbReference type="PROSITE" id="PS00041">
    <property type="entry name" value="HTH_ARAC_FAMILY_1"/>
    <property type="match status" value="1"/>
</dbReference>
<dbReference type="PANTHER" id="PTHR46796">
    <property type="entry name" value="HTH-TYPE TRANSCRIPTIONAL ACTIVATOR RHAS-RELATED"/>
    <property type="match status" value="1"/>
</dbReference>
<keyword evidence="3" id="KW-0010">Activator</keyword>
<dbReference type="Pfam" id="PF12833">
    <property type="entry name" value="HTH_18"/>
    <property type="match status" value="1"/>
</dbReference>
<dbReference type="PRINTS" id="PR00032">
    <property type="entry name" value="HTHARAC"/>
</dbReference>
<accession>A0A4Q8LLP7</accession>
<dbReference type="SUPFAM" id="SSF51215">
    <property type="entry name" value="Regulatory protein AraC"/>
    <property type="match status" value="1"/>
</dbReference>
<evidence type="ECO:0000256" key="2">
    <source>
        <dbReference type="ARBA" id="ARBA00023125"/>
    </source>
</evidence>
<evidence type="ECO:0000313" key="6">
    <source>
        <dbReference type="EMBL" id="TAA31495.1"/>
    </source>
</evidence>
<dbReference type="Pfam" id="PF02311">
    <property type="entry name" value="AraC_binding"/>
    <property type="match status" value="1"/>
</dbReference>
<keyword evidence="1" id="KW-0805">Transcription regulation</keyword>
<sequence length="270" mass="30011">MKPAPQFWRDPAMPHVESRRAWQSRACYRPHSHPTFSIGAVDEGTSVFTGAPEGPVVLQPGSLVLVPPARVHACNPAPGSAWSYQMLHLDARWLQRVLQAQRPQAQALERAPIRVSAEPAHYQAFCRLNALLFSTADIQEKEAALLAFVARFCRLPAQRVFPPRETGASHQRLRPVLDALHQSGAEMRSLQELADMAGLSRYQMIRMFRAATGLTPHAWQLNQAINQARTRLQAGDALADVAADLGFADQSHFQRIFKAHTGTTPGRYRS</sequence>
<keyword evidence="2" id="KW-0238">DNA-binding</keyword>
<dbReference type="InterPro" id="IPR009057">
    <property type="entry name" value="Homeodomain-like_sf"/>
</dbReference>
<dbReference type="EMBL" id="SHMB01000002">
    <property type="protein sequence ID" value="TAA31495.1"/>
    <property type="molecule type" value="Genomic_DNA"/>
</dbReference>
<dbReference type="InterPro" id="IPR003313">
    <property type="entry name" value="AraC-bd"/>
</dbReference>
<evidence type="ECO:0000256" key="3">
    <source>
        <dbReference type="ARBA" id="ARBA00023159"/>
    </source>
</evidence>
<gene>
    <name evidence="6" type="ORF">EA661_07990</name>
</gene>
<organism evidence="6 7">
    <name type="scientific">Pseudoxanthomonas winnipegensis</name>
    <dbReference type="NCBI Taxonomy" id="2480810"/>
    <lineage>
        <taxon>Bacteria</taxon>
        <taxon>Pseudomonadati</taxon>
        <taxon>Pseudomonadota</taxon>
        <taxon>Gammaproteobacteria</taxon>
        <taxon>Lysobacterales</taxon>
        <taxon>Lysobacteraceae</taxon>
        <taxon>Pseudoxanthomonas</taxon>
    </lineage>
</organism>
<dbReference type="GO" id="GO:0043565">
    <property type="term" value="F:sequence-specific DNA binding"/>
    <property type="evidence" value="ECO:0007669"/>
    <property type="project" value="InterPro"/>
</dbReference>
<evidence type="ECO:0000313" key="7">
    <source>
        <dbReference type="Proteomes" id="UP000291286"/>
    </source>
</evidence>
<dbReference type="PROSITE" id="PS01124">
    <property type="entry name" value="HTH_ARAC_FAMILY_2"/>
    <property type="match status" value="1"/>
</dbReference>
<dbReference type="RefSeq" id="WP_130517460.1">
    <property type="nucleotide sequence ID" value="NZ_SHMA01000003.1"/>
</dbReference>
<reference evidence="6 7" key="1">
    <citation type="submission" date="2019-02" db="EMBL/GenBank/DDBJ databases">
        <title>WGS of Pseudoxanthomonas species novum from clinical isolates.</title>
        <authorList>
            <person name="Bernier A.-M."/>
            <person name="Bernard K."/>
            <person name="Vachon A."/>
        </authorList>
    </citation>
    <scope>NUCLEOTIDE SEQUENCE [LARGE SCALE GENOMIC DNA]</scope>
    <source>
        <strain evidence="6 7">NML171202</strain>
    </source>
</reference>
<dbReference type="InterPro" id="IPR050204">
    <property type="entry name" value="AraC_XylS_family_regulators"/>
</dbReference>
<dbReference type="InterPro" id="IPR018060">
    <property type="entry name" value="HTH_AraC"/>
</dbReference>
<name>A0A4Q8LLP7_9GAMM</name>
<dbReference type="SMART" id="SM00342">
    <property type="entry name" value="HTH_ARAC"/>
    <property type="match status" value="1"/>
</dbReference>